<evidence type="ECO:0000313" key="2">
    <source>
        <dbReference type="EMBL" id="GJT22872.1"/>
    </source>
</evidence>
<feature type="region of interest" description="Disordered" evidence="1">
    <location>
        <begin position="139"/>
        <end position="163"/>
    </location>
</feature>
<name>A0ABQ5C9W8_9ASTR</name>
<accession>A0ABQ5C9W8</accession>
<gene>
    <name evidence="2" type="ORF">Tco_0892809</name>
</gene>
<protein>
    <submittedName>
        <fullName evidence="2">Retrovirus-related pol polyprotein from transposon TNT 1-94</fullName>
    </submittedName>
</protein>
<sequence>MRPHAGVYTALAAAVGPLCGPLRGEANEACCRVMGGFFSPLGPDFQLGIVGLPVAACASKAAVKSAISCRRASKVMAGVSDVDVLYKITCSKNDITSFERGYGMIHEDGDNDAIGGNDDERAINNVVEEEDGEQILVLGGNSSSGIKKYRGSNSNDGGNTRDG</sequence>
<dbReference type="SUPFAM" id="SSF48256">
    <property type="entry name" value="Citrate synthase"/>
    <property type="match status" value="1"/>
</dbReference>
<proteinExistence type="predicted"/>
<organism evidence="2 3">
    <name type="scientific">Tanacetum coccineum</name>
    <dbReference type="NCBI Taxonomy" id="301880"/>
    <lineage>
        <taxon>Eukaryota</taxon>
        <taxon>Viridiplantae</taxon>
        <taxon>Streptophyta</taxon>
        <taxon>Embryophyta</taxon>
        <taxon>Tracheophyta</taxon>
        <taxon>Spermatophyta</taxon>
        <taxon>Magnoliopsida</taxon>
        <taxon>eudicotyledons</taxon>
        <taxon>Gunneridae</taxon>
        <taxon>Pentapetalae</taxon>
        <taxon>asterids</taxon>
        <taxon>campanulids</taxon>
        <taxon>Asterales</taxon>
        <taxon>Asteraceae</taxon>
        <taxon>Asteroideae</taxon>
        <taxon>Anthemideae</taxon>
        <taxon>Anthemidinae</taxon>
        <taxon>Tanacetum</taxon>
    </lineage>
</organism>
<feature type="compositionally biased region" description="Polar residues" evidence="1">
    <location>
        <begin position="140"/>
        <end position="163"/>
    </location>
</feature>
<dbReference type="Proteomes" id="UP001151760">
    <property type="component" value="Unassembled WGS sequence"/>
</dbReference>
<reference evidence="2" key="1">
    <citation type="journal article" date="2022" name="Int. J. Mol. Sci.">
        <title>Draft Genome of Tanacetum Coccineum: Genomic Comparison of Closely Related Tanacetum-Family Plants.</title>
        <authorList>
            <person name="Yamashiro T."/>
            <person name="Shiraishi A."/>
            <person name="Nakayama K."/>
            <person name="Satake H."/>
        </authorList>
    </citation>
    <scope>NUCLEOTIDE SEQUENCE</scope>
</reference>
<reference evidence="2" key="2">
    <citation type="submission" date="2022-01" db="EMBL/GenBank/DDBJ databases">
        <authorList>
            <person name="Yamashiro T."/>
            <person name="Shiraishi A."/>
            <person name="Satake H."/>
            <person name="Nakayama K."/>
        </authorList>
    </citation>
    <scope>NUCLEOTIDE SEQUENCE</scope>
</reference>
<evidence type="ECO:0000313" key="3">
    <source>
        <dbReference type="Proteomes" id="UP001151760"/>
    </source>
</evidence>
<feature type="non-terminal residue" evidence="2">
    <location>
        <position position="163"/>
    </location>
</feature>
<keyword evidence="3" id="KW-1185">Reference proteome</keyword>
<comment type="caution">
    <text evidence="2">The sequence shown here is derived from an EMBL/GenBank/DDBJ whole genome shotgun (WGS) entry which is preliminary data.</text>
</comment>
<dbReference type="EMBL" id="BQNB010014007">
    <property type="protein sequence ID" value="GJT22872.1"/>
    <property type="molecule type" value="Genomic_DNA"/>
</dbReference>
<evidence type="ECO:0000256" key="1">
    <source>
        <dbReference type="SAM" id="MobiDB-lite"/>
    </source>
</evidence>
<dbReference type="InterPro" id="IPR036969">
    <property type="entry name" value="Citrate_synthase_sf"/>
</dbReference>